<evidence type="ECO:0000256" key="3">
    <source>
        <dbReference type="ARBA" id="ARBA00022692"/>
    </source>
</evidence>
<protein>
    <submittedName>
        <fullName evidence="7">YihY/virulence factor BrkB family protein</fullName>
    </submittedName>
</protein>
<feature type="transmembrane region" description="Helical" evidence="6">
    <location>
        <begin position="226"/>
        <end position="249"/>
    </location>
</feature>
<evidence type="ECO:0000313" key="7">
    <source>
        <dbReference type="EMBL" id="HFN00062.1"/>
    </source>
</evidence>
<evidence type="ECO:0000256" key="1">
    <source>
        <dbReference type="ARBA" id="ARBA00004651"/>
    </source>
</evidence>
<feature type="transmembrane region" description="Helical" evidence="6">
    <location>
        <begin position="151"/>
        <end position="176"/>
    </location>
</feature>
<accession>A0A7C3PSE8</accession>
<evidence type="ECO:0000256" key="2">
    <source>
        <dbReference type="ARBA" id="ARBA00022475"/>
    </source>
</evidence>
<dbReference type="PIRSF" id="PIRSF035875">
    <property type="entry name" value="RNase_BN"/>
    <property type="match status" value="1"/>
</dbReference>
<keyword evidence="2" id="KW-1003">Cell membrane</keyword>
<proteinExistence type="predicted"/>
<comment type="subcellular location">
    <subcellularLocation>
        <location evidence="1">Cell membrane</location>
        <topology evidence="1">Multi-pass membrane protein</topology>
    </subcellularLocation>
</comment>
<keyword evidence="3 6" id="KW-0812">Transmembrane</keyword>
<sequence>MAFEHPYFAAMRFFQFWTYLTPRTIWRAIQAAGQQRLPGLAAEMAYNSMLALFPAVLALLTAVGLFKDVGGTLMELAAQLSRFAPKEVLYLLEGFIKEISNTQSQSLFSISFVVSIWAASGALSAAMVALDHIQQTPSNQMRPFWKAKLVSLGLTVGTILLLLIASLLVFVSDLIVNYAAHRSGDFQPWLLIAWRLLRWLLAFGIVAIAFAFIYRFGPSRWHRGTPILPGAILSAIFWAVLSGLFRLYVSQFGTYNKAYGAVGAVIVLLLWLYLTSLVLLMGNQLNHTIGEAMHHDRRYRRLRTR</sequence>
<dbReference type="PANTHER" id="PTHR30213:SF0">
    <property type="entry name" value="UPF0761 MEMBRANE PROTEIN YIHY"/>
    <property type="match status" value="1"/>
</dbReference>
<evidence type="ECO:0000256" key="4">
    <source>
        <dbReference type="ARBA" id="ARBA00022989"/>
    </source>
</evidence>
<feature type="transmembrane region" description="Helical" evidence="6">
    <location>
        <begin position="44"/>
        <end position="66"/>
    </location>
</feature>
<dbReference type="GO" id="GO:0005886">
    <property type="term" value="C:plasma membrane"/>
    <property type="evidence" value="ECO:0007669"/>
    <property type="project" value="UniProtKB-SubCell"/>
</dbReference>
<keyword evidence="5 6" id="KW-0472">Membrane</keyword>
<keyword evidence="4 6" id="KW-1133">Transmembrane helix</keyword>
<feature type="transmembrane region" description="Helical" evidence="6">
    <location>
        <begin position="196"/>
        <end position="214"/>
    </location>
</feature>
<gene>
    <name evidence="7" type="ORF">ENR64_20345</name>
</gene>
<feature type="transmembrane region" description="Helical" evidence="6">
    <location>
        <begin position="261"/>
        <end position="280"/>
    </location>
</feature>
<dbReference type="InterPro" id="IPR017039">
    <property type="entry name" value="Virul_fac_BrkB"/>
</dbReference>
<reference evidence="7" key="1">
    <citation type="journal article" date="2020" name="mSystems">
        <title>Genome- and Community-Level Interaction Insights into Carbon Utilization and Element Cycling Functions of Hydrothermarchaeota in Hydrothermal Sediment.</title>
        <authorList>
            <person name="Zhou Z."/>
            <person name="Liu Y."/>
            <person name="Xu W."/>
            <person name="Pan J."/>
            <person name="Luo Z.H."/>
            <person name="Li M."/>
        </authorList>
    </citation>
    <scope>NUCLEOTIDE SEQUENCE [LARGE SCALE GENOMIC DNA]</scope>
    <source>
        <strain evidence="7">SpSt-418</strain>
    </source>
</reference>
<evidence type="ECO:0000256" key="5">
    <source>
        <dbReference type="ARBA" id="ARBA00023136"/>
    </source>
</evidence>
<dbReference type="AlphaFoldDB" id="A0A7C3PSE8"/>
<dbReference type="PANTHER" id="PTHR30213">
    <property type="entry name" value="INNER MEMBRANE PROTEIN YHJD"/>
    <property type="match status" value="1"/>
</dbReference>
<name>A0A7C3PSE8_9CYAN</name>
<dbReference type="EMBL" id="DSRU01000289">
    <property type="protein sequence ID" value="HFN00062.1"/>
    <property type="molecule type" value="Genomic_DNA"/>
</dbReference>
<comment type="caution">
    <text evidence="7">The sequence shown here is derived from an EMBL/GenBank/DDBJ whole genome shotgun (WGS) entry which is preliminary data.</text>
</comment>
<feature type="transmembrane region" description="Helical" evidence="6">
    <location>
        <begin position="107"/>
        <end position="130"/>
    </location>
</feature>
<evidence type="ECO:0000256" key="6">
    <source>
        <dbReference type="SAM" id="Phobius"/>
    </source>
</evidence>
<organism evidence="7">
    <name type="scientific">Oscillatoriales cyanobacterium SpSt-418</name>
    <dbReference type="NCBI Taxonomy" id="2282169"/>
    <lineage>
        <taxon>Bacteria</taxon>
        <taxon>Bacillati</taxon>
        <taxon>Cyanobacteriota</taxon>
        <taxon>Cyanophyceae</taxon>
        <taxon>Oscillatoriophycideae</taxon>
        <taxon>Oscillatoriales</taxon>
    </lineage>
</organism>
<dbReference type="Pfam" id="PF03631">
    <property type="entry name" value="Virul_fac_BrkB"/>
    <property type="match status" value="1"/>
</dbReference>
<dbReference type="NCBIfam" id="TIGR00765">
    <property type="entry name" value="yihY_not_rbn"/>
    <property type="match status" value="1"/>
</dbReference>